<feature type="binding site" description="axial binding residue" evidence="5">
    <location>
        <position position="442"/>
    </location>
    <ligand>
        <name>heme</name>
        <dbReference type="ChEBI" id="CHEBI:30413"/>
    </ligand>
    <ligandPart>
        <name>Fe</name>
        <dbReference type="ChEBI" id="CHEBI:18248"/>
    </ligandPart>
</feature>
<dbReference type="Gene3D" id="1.10.630.10">
    <property type="entry name" value="Cytochrome P450"/>
    <property type="match status" value="1"/>
</dbReference>
<dbReference type="AlphaFoldDB" id="A0A9P7H6Q6"/>
<dbReference type="PANTHER" id="PTHR24296">
    <property type="entry name" value="CYTOCHROME P450"/>
    <property type="match status" value="1"/>
</dbReference>
<keyword evidence="5" id="KW-0349">Heme</keyword>
<evidence type="ECO:0000256" key="6">
    <source>
        <dbReference type="SAM" id="Phobius"/>
    </source>
</evidence>
<dbReference type="EMBL" id="JAGPUO010000011">
    <property type="protein sequence ID" value="KAG5659452.1"/>
    <property type="molecule type" value="Genomic_DNA"/>
</dbReference>
<keyword evidence="8" id="KW-1185">Reference proteome</keyword>
<evidence type="ECO:0008006" key="9">
    <source>
        <dbReference type="Google" id="ProtNLM"/>
    </source>
</evidence>
<dbReference type="Proteomes" id="UP000782241">
    <property type="component" value="Unassembled WGS sequence"/>
</dbReference>
<evidence type="ECO:0000256" key="4">
    <source>
        <dbReference type="ARBA" id="ARBA00023004"/>
    </source>
</evidence>
<dbReference type="GO" id="GO:0016705">
    <property type="term" value="F:oxidoreductase activity, acting on paired donors, with incorporation or reduction of molecular oxygen"/>
    <property type="evidence" value="ECO:0007669"/>
    <property type="project" value="InterPro"/>
</dbReference>
<dbReference type="InterPro" id="IPR002401">
    <property type="entry name" value="Cyt_P450_E_grp-I"/>
</dbReference>
<keyword evidence="6" id="KW-1133">Transmembrane helix</keyword>
<reference evidence="7" key="1">
    <citation type="submission" date="2021-04" db="EMBL/GenBank/DDBJ databases">
        <title>Draft genome of Fusarium avenaceum strain F156N33, isolated from an atmospheric sample in Virginia.</title>
        <authorList>
            <person name="Yang S."/>
            <person name="Vinatzer B.A."/>
            <person name="Coleman J."/>
        </authorList>
    </citation>
    <scope>NUCLEOTIDE SEQUENCE</scope>
    <source>
        <strain evidence="7">F156N33</strain>
    </source>
</reference>
<feature type="transmembrane region" description="Helical" evidence="6">
    <location>
        <begin position="15"/>
        <end position="31"/>
    </location>
</feature>
<evidence type="ECO:0000313" key="8">
    <source>
        <dbReference type="Proteomes" id="UP000782241"/>
    </source>
</evidence>
<protein>
    <recommendedName>
        <fullName evidence="9">Cytochrome P450</fullName>
    </recommendedName>
</protein>
<comment type="similarity">
    <text evidence="1">Belongs to the cytochrome P450 family.</text>
</comment>
<accession>A0A9P7H6Q6</accession>
<comment type="caution">
    <text evidence="7">The sequence shown here is derived from an EMBL/GenBank/DDBJ whole genome shotgun (WGS) entry which is preliminary data.</text>
</comment>
<dbReference type="InterPro" id="IPR036396">
    <property type="entry name" value="Cyt_P450_sf"/>
</dbReference>
<dbReference type="GO" id="GO:0020037">
    <property type="term" value="F:heme binding"/>
    <property type="evidence" value="ECO:0007669"/>
    <property type="project" value="InterPro"/>
</dbReference>
<dbReference type="PRINTS" id="PR00463">
    <property type="entry name" value="EP450I"/>
</dbReference>
<evidence type="ECO:0000256" key="5">
    <source>
        <dbReference type="PIRSR" id="PIRSR602401-1"/>
    </source>
</evidence>
<dbReference type="SUPFAM" id="SSF48264">
    <property type="entry name" value="Cytochrome P450"/>
    <property type="match status" value="1"/>
</dbReference>
<keyword evidence="2 5" id="KW-0479">Metal-binding</keyword>
<evidence type="ECO:0000313" key="7">
    <source>
        <dbReference type="EMBL" id="KAG5659452.1"/>
    </source>
</evidence>
<comment type="cofactor">
    <cofactor evidence="5">
        <name>heme</name>
        <dbReference type="ChEBI" id="CHEBI:30413"/>
    </cofactor>
</comment>
<dbReference type="InterPro" id="IPR001128">
    <property type="entry name" value="Cyt_P450"/>
</dbReference>
<name>A0A9P7H6Q6_9HYPO</name>
<gene>
    <name evidence="7" type="ORF">KAF25_002011</name>
</gene>
<dbReference type="GO" id="GO:0005506">
    <property type="term" value="F:iron ion binding"/>
    <property type="evidence" value="ECO:0007669"/>
    <property type="project" value="InterPro"/>
</dbReference>
<dbReference type="Pfam" id="PF00067">
    <property type="entry name" value="p450"/>
    <property type="match status" value="1"/>
</dbReference>
<keyword evidence="6" id="KW-0472">Membrane</keyword>
<keyword evidence="6" id="KW-0812">Transmembrane</keyword>
<dbReference type="PRINTS" id="PR00385">
    <property type="entry name" value="P450"/>
</dbReference>
<dbReference type="GO" id="GO:0004497">
    <property type="term" value="F:monooxygenase activity"/>
    <property type="evidence" value="ECO:0007669"/>
    <property type="project" value="InterPro"/>
</dbReference>
<organism evidence="7 8">
    <name type="scientific">Fusarium avenaceum</name>
    <dbReference type="NCBI Taxonomy" id="40199"/>
    <lineage>
        <taxon>Eukaryota</taxon>
        <taxon>Fungi</taxon>
        <taxon>Dikarya</taxon>
        <taxon>Ascomycota</taxon>
        <taxon>Pezizomycotina</taxon>
        <taxon>Sordariomycetes</taxon>
        <taxon>Hypocreomycetidae</taxon>
        <taxon>Hypocreales</taxon>
        <taxon>Nectriaceae</taxon>
        <taxon>Fusarium</taxon>
        <taxon>Fusarium tricinctum species complex</taxon>
    </lineage>
</organism>
<keyword evidence="4 5" id="KW-0408">Iron</keyword>
<keyword evidence="3" id="KW-0560">Oxidoreductase</keyword>
<proteinExistence type="inferred from homology"/>
<evidence type="ECO:0000256" key="1">
    <source>
        <dbReference type="ARBA" id="ARBA00010617"/>
    </source>
</evidence>
<evidence type="ECO:0000256" key="3">
    <source>
        <dbReference type="ARBA" id="ARBA00023002"/>
    </source>
</evidence>
<sequence>MFWKMNLSNTMKNLIYLWLTIVILFTIYRVIRRPQITRHGRPVRKSPNSLPIVGNGLLFLRPRQELLVWFTRCIQQYGYETLSISIPTLPPGVIISDPANLEHVFQHEGKFQKGDFFRARLQDLFGYGIVNVDGNLWRQQRKAGTKFFNTSMIRTLTHRDLPELLQRVISSLDSVARNSMVVDLECAFHEVTTQLIGKLAYDTEMHVDDQFTKAFDHASGEIAKRFQNPLWRLTELVTGTRLRASIQIMKKYGQKLVEQAEQCEDSNGEATIEKTPSLIHILLDHLGDRSLVADSALNYLSAGKDTIAQALTWTFYLLSEHQDISTRIFHMVKTNNIAVINHEHLSSDASHFILAVFYETLRLYPPIPVELKQAQDDTLLPDGTFIPQNFIVLWCTWAMNRSTLTWGDDAKSFRPDRWLHERALTHRSAAEFPVFQGGARLCLGKRMAELIAIQVIATLTNAYVFTPAFNGVKTSRTHLTLPMEGGLQMRVEHRQR</sequence>
<evidence type="ECO:0000256" key="2">
    <source>
        <dbReference type="ARBA" id="ARBA00022723"/>
    </source>
</evidence>